<dbReference type="PANTHER" id="PTHR31025:SF30">
    <property type="entry name" value="SI:DKEY-15H8.17"/>
    <property type="match status" value="1"/>
</dbReference>
<sequence>MKDIGYYSLLKQIKTRVEHVNIENTLSRRRLASAKTGTPQSRQRTGPTATYACKQWQPELPTGESDAVHEEKRQILENMSQRYSKSGAERSDVSTLMKDTYYFQRKHINDAEALPVTVLKRKWPHLFVQKFLCAHFEELTGINIHQKLKQAMQECGRVDFFKSKPTNDCVKRILSTEEHKIEPYVIQLLLAHFRENQDGLLIIADLSISHTKLI</sequence>
<evidence type="ECO:0000313" key="3">
    <source>
        <dbReference type="Proteomes" id="UP000503349"/>
    </source>
</evidence>
<feature type="compositionally biased region" description="Polar residues" evidence="1">
    <location>
        <begin position="35"/>
        <end position="48"/>
    </location>
</feature>
<gene>
    <name evidence="2" type="ORF">EXN66_Car018190</name>
</gene>
<proteinExistence type="predicted"/>
<feature type="region of interest" description="Disordered" evidence="1">
    <location>
        <begin position="28"/>
        <end position="48"/>
    </location>
</feature>
<evidence type="ECO:0000313" key="2">
    <source>
        <dbReference type="EMBL" id="KAF3702502.1"/>
    </source>
</evidence>
<name>A0A6G1QIX6_CHAAH</name>
<dbReference type="EMBL" id="CM015729">
    <property type="protein sequence ID" value="KAF3702502.1"/>
    <property type="molecule type" value="Genomic_DNA"/>
</dbReference>
<evidence type="ECO:0000256" key="1">
    <source>
        <dbReference type="SAM" id="MobiDB-lite"/>
    </source>
</evidence>
<reference evidence="3" key="2">
    <citation type="submission" date="2019-02" db="EMBL/GenBank/DDBJ databases">
        <title>Opniocepnalus argus Var Kimnra genome.</title>
        <authorList>
            <person name="Zhou C."/>
            <person name="Xiao S."/>
        </authorList>
    </citation>
    <scope>NUCLEOTIDE SEQUENCE [LARGE SCALE GENOMIC DNA]</scope>
</reference>
<protein>
    <submittedName>
        <fullName evidence="2">Uncharacterized protein</fullName>
    </submittedName>
</protein>
<reference evidence="2 3" key="1">
    <citation type="submission" date="2019-02" db="EMBL/GenBank/DDBJ databases">
        <title>Opniocepnalus argus genome.</title>
        <authorList>
            <person name="Zhou C."/>
            <person name="Xiao S."/>
        </authorList>
    </citation>
    <scope>NUCLEOTIDE SEQUENCE [LARGE SCALE GENOMIC DNA]</scope>
    <source>
        <strain evidence="2">OARG1902GOOAL</strain>
        <tissue evidence="2">Muscle</tissue>
    </source>
</reference>
<dbReference type="Proteomes" id="UP000503349">
    <property type="component" value="Chromosome 18"/>
</dbReference>
<dbReference type="PANTHER" id="PTHR31025">
    <property type="entry name" value="SI:CH211-196P9.1-RELATED"/>
    <property type="match status" value="1"/>
</dbReference>
<keyword evidence="3" id="KW-1185">Reference proteome</keyword>
<dbReference type="AlphaFoldDB" id="A0A6G1QIX6"/>
<organism evidence="2 3">
    <name type="scientific">Channa argus</name>
    <name type="common">Northern snakehead</name>
    <name type="synonym">Ophicephalus argus</name>
    <dbReference type="NCBI Taxonomy" id="215402"/>
    <lineage>
        <taxon>Eukaryota</taxon>
        <taxon>Metazoa</taxon>
        <taxon>Chordata</taxon>
        <taxon>Craniata</taxon>
        <taxon>Vertebrata</taxon>
        <taxon>Euteleostomi</taxon>
        <taxon>Actinopterygii</taxon>
        <taxon>Neopterygii</taxon>
        <taxon>Teleostei</taxon>
        <taxon>Neoteleostei</taxon>
        <taxon>Acanthomorphata</taxon>
        <taxon>Anabantaria</taxon>
        <taxon>Anabantiformes</taxon>
        <taxon>Channoidei</taxon>
        <taxon>Channidae</taxon>
        <taxon>Channa</taxon>
    </lineage>
</organism>
<accession>A0A6G1QIX6</accession>